<evidence type="ECO:0000256" key="1">
    <source>
        <dbReference type="SAM" id="MobiDB-lite"/>
    </source>
</evidence>
<dbReference type="EMBL" id="KL197767">
    <property type="protein sequence ID" value="KDQ50085.1"/>
    <property type="molecule type" value="Genomic_DNA"/>
</dbReference>
<reference evidence="3" key="1">
    <citation type="journal article" date="2014" name="Proc. Natl. Acad. Sci. U.S.A.">
        <title>Extensive sampling of basidiomycete genomes demonstrates inadequacy of the white-rot/brown-rot paradigm for wood decay fungi.</title>
        <authorList>
            <person name="Riley R."/>
            <person name="Salamov A.A."/>
            <person name="Brown D.W."/>
            <person name="Nagy L.G."/>
            <person name="Floudas D."/>
            <person name="Held B.W."/>
            <person name="Levasseur A."/>
            <person name="Lombard V."/>
            <person name="Morin E."/>
            <person name="Otillar R."/>
            <person name="Lindquist E.A."/>
            <person name="Sun H."/>
            <person name="LaButti K.M."/>
            <person name="Schmutz J."/>
            <person name="Jabbour D."/>
            <person name="Luo H."/>
            <person name="Baker S.E."/>
            <person name="Pisabarro A.G."/>
            <person name="Walton J.D."/>
            <person name="Blanchette R.A."/>
            <person name="Henrissat B."/>
            <person name="Martin F."/>
            <person name="Cullen D."/>
            <person name="Hibbett D.S."/>
            <person name="Grigoriev I.V."/>
        </authorList>
    </citation>
    <scope>NUCLEOTIDE SEQUENCE [LARGE SCALE GENOMIC DNA]</scope>
    <source>
        <strain evidence="3">MUCL 33604</strain>
    </source>
</reference>
<feature type="compositionally biased region" description="Acidic residues" evidence="1">
    <location>
        <begin position="1"/>
        <end position="11"/>
    </location>
</feature>
<organism evidence="2 3">
    <name type="scientific">Jaapia argillacea MUCL 33604</name>
    <dbReference type="NCBI Taxonomy" id="933084"/>
    <lineage>
        <taxon>Eukaryota</taxon>
        <taxon>Fungi</taxon>
        <taxon>Dikarya</taxon>
        <taxon>Basidiomycota</taxon>
        <taxon>Agaricomycotina</taxon>
        <taxon>Agaricomycetes</taxon>
        <taxon>Agaricomycetidae</taxon>
        <taxon>Jaapiales</taxon>
        <taxon>Jaapiaceae</taxon>
        <taxon>Jaapia</taxon>
    </lineage>
</organism>
<gene>
    <name evidence="2" type="ORF">JAAARDRAFT_200328</name>
</gene>
<proteinExistence type="predicted"/>
<evidence type="ECO:0000313" key="2">
    <source>
        <dbReference type="EMBL" id="KDQ50085.1"/>
    </source>
</evidence>
<protein>
    <submittedName>
        <fullName evidence="2">Uncharacterized protein</fullName>
    </submittedName>
</protein>
<keyword evidence="3" id="KW-1185">Reference proteome</keyword>
<sequence length="134" mass="14329">MSDFDEEEEDACNQAQADADEEEAMSSREEEEENVAVMENVAMKVAGKGKRRKGTVASGAGTGGVVKKSSLGSSPSSAKASALSAFIRNSRRSPSTSSSPFTPRPPTHAMSLRLAKRIAAIKPTTYDKRMKVDF</sequence>
<dbReference type="InParanoid" id="A0A067P8E3"/>
<accession>A0A067P8E3</accession>
<evidence type="ECO:0000313" key="3">
    <source>
        <dbReference type="Proteomes" id="UP000027265"/>
    </source>
</evidence>
<feature type="compositionally biased region" description="Acidic residues" evidence="1">
    <location>
        <begin position="18"/>
        <end position="34"/>
    </location>
</feature>
<dbReference type="HOGENOM" id="CLU_1896525_0_0_1"/>
<feature type="compositionally biased region" description="Low complexity" evidence="1">
    <location>
        <begin position="92"/>
        <end position="101"/>
    </location>
</feature>
<name>A0A067P8E3_9AGAM</name>
<feature type="compositionally biased region" description="Low complexity" evidence="1">
    <location>
        <begin position="55"/>
        <end position="85"/>
    </location>
</feature>
<dbReference type="AlphaFoldDB" id="A0A067P8E3"/>
<feature type="region of interest" description="Disordered" evidence="1">
    <location>
        <begin position="1"/>
        <end position="111"/>
    </location>
</feature>
<dbReference type="Proteomes" id="UP000027265">
    <property type="component" value="Unassembled WGS sequence"/>
</dbReference>